<dbReference type="AlphaFoldDB" id="A0A1I2E1C0"/>
<dbReference type="PRINTS" id="PR01438">
    <property type="entry name" value="UNVRSLSTRESS"/>
</dbReference>
<proteinExistence type="inferred from homology"/>
<dbReference type="InterPro" id="IPR006016">
    <property type="entry name" value="UspA"/>
</dbReference>
<dbReference type="PANTHER" id="PTHR46553:SF3">
    <property type="entry name" value="ADENINE NUCLEOTIDE ALPHA HYDROLASES-LIKE SUPERFAMILY PROTEIN"/>
    <property type="match status" value="1"/>
</dbReference>
<feature type="domain" description="UspA" evidence="2">
    <location>
        <begin position="14"/>
        <end position="158"/>
    </location>
</feature>
<comment type="similarity">
    <text evidence="1">Belongs to the universal stress protein A family.</text>
</comment>
<dbReference type="SUPFAM" id="SSF52402">
    <property type="entry name" value="Adenine nucleotide alpha hydrolases-like"/>
    <property type="match status" value="2"/>
</dbReference>
<dbReference type="InterPro" id="IPR006015">
    <property type="entry name" value="Universal_stress_UspA"/>
</dbReference>
<dbReference type="EMBL" id="FOND01000006">
    <property type="protein sequence ID" value="SFE86456.1"/>
    <property type="molecule type" value="Genomic_DNA"/>
</dbReference>
<dbReference type="RefSeq" id="WP_175527206.1">
    <property type="nucleotide sequence ID" value="NZ_FOND01000006.1"/>
</dbReference>
<dbReference type="STRING" id="1798228.SAMN05216574_106202"/>
<dbReference type="CDD" id="cd00293">
    <property type="entry name" value="USP-like"/>
    <property type="match status" value="1"/>
</dbReference>
<gene>
    <name evidence="3" type="ORF">SAMN05216574_106202</name>
</gene>
<evidence type="ECO:0000259" key="2">
    <source>
        <dbReference type="Pfam" id="PF00582"/>
    </source>
</evidence>
<reference evidence="4" key="1">
    <citation type="submission" date="2016-10" db="EMBL/GenBank/DDBJ databases">
        <authorList>
            <person name="Varghese N."/>
            <person name="Submissions S."/>
        </authorList>
    </citation>
    <scope>NUCLEOTIDE SEQUENCE [LARGE SCALE GENOMIC DNA]</scope>
    <source>
        <strain evidence="4">DSM 46838</strain>
    </source>
</reference>
<dbReference type="Gene3D" id="3.40.50.620">
    <property type="entry name" value="HUPs"/>
    <property type="match status" value="2"/>
</dbReference>
<organism evidence="3 4">
    <name type="scientific">Blastococcus tunisiensis</name>
    <dbReference type="NCBI Taxonomy" id="1798228"/>
    <lineage>
        <taxon>Bacteria</taxon>
        <taxon>Bacillati</taxon>
        <taxon>Actinomycetota</taxon>
        <taxon>Actinomycetes</taxon>
        <taxon>Geodermatophilales</taxon>
        <taxon>Geodermatophilaceae</taxon>
        <taxon>Blastococcus</taxon>
    </lineage>
</organism>
<sequence length="328" mass="33494">MNGSEGTAAGERPTVVVGVDGSDASRQVLAHALAAAARRGADLEVVSSVGVNLYELGGAPLVTPDIGQVRDEALEQVRTLLDEVRGDADVSAVPGIGEVGVRFVVSERPPAPELVDRSRDASLLVVGNRGRGAARSALLGSVALHCATHAACPVVVVHSSPVAADRPPRVVVGVDGSAGSRVALVAAIEEATRLDGVVEVVSSFQVTDLWSDLSSVVVPSSDKVRARIAGHAREQVAAVLGENPATDGAPEIRFEVHEGAAGEVLIRQSRGAAVLVVGSRGRGAFRSLLLGSIALDCAVHAPCPVMVVRPLAGPAAPRPRSESAMADH</sequence>
<protein>
    <submittedName>
        <fullName evidence="3">Nucleotide-binding universal stress protein, UspA family</fullName>
    </submittedName>
</protein>
<accession>A0A1I2E1C0</accession>
<dbReference type="Proteomes" id="UP000198589">
    <property type="component" value="Unassembled WGS sequence"/>
</dbReference>
<keyword evidence="4" id="KW-1185">Reference proteome</keyword>
<dbReference type="PANTHER" id="PTHR46553">
    <property type="entry name" value="ADENINE NUCLEOTIDE ALPHA HYDROLASES-LIKE SUPERFAMILY PROTEIN"/>
    <property type="match status" value="1"/>
</dbReference>
<dbReference type="InterPro" id="IPR014729">
    <property type="entry name" value="Rossmann-like_a/b/a_fold"/>
</dbReference>
<evidence type="ECO:0000313" key="3">
    <source>
        <dbReference type="EMBL" id="SFE86456.1"/>
    </source>
</evidence>
<evidence type="ECO:0000256" key="1">
    <source>
        <dbReference type="ARBA" id="ARBA00008791"/>
    </source>
</evidence>
<evidence type="ECO:0000313" key="4">
    <source>
        <dbReference type="Proteomes" id="UP000198589"/>
    </source>
</evidence>
<dbReference type="Pfam" id="PF00582">
    <property type="entry name" value="Usp"/>
    <property type="match status" value="2"/>
</dbReference>
<name>A0A1I2E1C0_9ACTN</name>
<feature type="domain" description="UspA" evidence="2">
    <location>
        <begin position="169"/>
        <end position="309"/>
    </location>
</feature>